<dbReference type="Proteomes" id="UP000271573">
    <property type="component" value="Chromosome"/>
</dbReference>
<dbReference type="InterPro" id="IPR050090">
    <property type="entry name" value="Tyrosine_recombinase_XerCD"/>
</dbReference>
<dbReference type="AlphaFoldDB" id="A0A3G9II37"/>
<keyword evidence="7" id="KW-1185">Reference proteome</keyword>
<dbReference type="InterPro" id="IPR011010">
    <property type="entry name" value="DNA_brk_join_enz"/>
</dbReference>
<dbReference type="InterPro" id="IPR013762">
    <property type="entry name" value="Integrase-like_cat_sf"/>
</dbReference>
<comment type="similarity">
    <text evidence="1">Belongs to the 'phage' integrase family.</text>
</comment>
<dbReference type="EMBL" id="AP019307">
    <property type="protein sequence ID" value="BBH18016.1"/>
    <property type="molecule type" value="Genomic_DNA"/>
</dbReference>
<accession>A0A3G9II37</accession>
<feature type="domain" description="Tyr recombinase" evidence="5">
    <location>
        <begin position="367"/>
        <end position="594"/>
    </location>
</feature>
<dbReference type="KEGG" id="nbe:Back2_23030"/>
<gene>
    <name evidence="6" type="ORF">Back2_23030</name>
</gene>
<dbReference type="PROSITE" id="PS51898">
    <property type="entry name" value="TYR_RECOMBINASE"/>
    <property type="match status" value="1"/>
</dbReference>
<dbReference type="PANTHER" id="PTHR30349">
    <property type="entry name" value="PHAGE INTEGRASE-RELATED"/>
    <property type="match status" value="1"/>
</dbReference>
<evidence type="ECO:0000256" key="3">
    <source>
        <dbReference type="ARBA" id="ARBA00023172"/>
    </source>
</evidence>
<dbReference type="PANTHER" id="PTHR30349:SF41">
    <property type="entry name" value="INTEGRASE_RECOMBINASE PROTEIN MJ0367-RELATED"/>
    <property type="match status" value="1"/>
</dbReference>
<sequence>MKPSEPLESGTAIRPRRRDRRDPRLGAPDLFDPAITEQLWDSLPEECRRLKFNNANLPEMYLGNFMLKRTGEGGRWITTAVLLEGLPDAMGKELAWWIHREVQIGRLISVDSVGCMSRVLRAATQDGTERGRTSPSVLSLAPDEWLREAQAARLKGRDLGRGNDANAVYYLRRAQELLSHAYHVGEWWQLDLWNPLLDPRIPVREHEPGAGSRVNFSHLTSAWLREGTKWWLGAGLESGRYSWGTLKTRVDGMKWLQRHINSWGDRGPLLVDDPAEWRPYFRTFAEGMRTHAALTGPNKGKPLGKVTRRQTIVTIEQFYRWMYDNRFEAAEVLGDPRWRDLRPEHTVPFRLEDKPRLTNAPKEGMVLEDAVLSKIAEGSELLARPVEEGGMGDLQAFHALALLLRTGRRINEILMLDFDPLRPLLRADAPPVPGPAAEDAATATSGELVARLRYQQTKVRTGDPTIPVDDEIVRIIRAQQAHARAIMKGFGYDGDPKYLFPGTKLNRSGGRFYAAQTLHVRLGELSRRLDIRDSVGAPVSISQTHKFRHTKATNLLNAGVPIHVVMRYFGHVTPTMTMHYAQTLSTTAEQEFLRYKKLTVDGRELGLDPADLYDVLHLDQRADRILPNGWCMLPPKKSCDRGNACLSCSMWTTDASHRPELEKQLAATVQLVAARQEGFLGKFGVPMPDDNIWLATRRREEASLRQVLTTLDEIQRRGDSSGAVRGAGADLQSDPHVVGH</sequence>
<keyword evidence="2" id="KW-0238">DNA-binding</keyword>
<dbReference type="SUPFAM" id="SSF56349">
    <property type="entry name" value="DNA breaking-rejoining enzymes"/>
    <property type="match status" value="1"/>
</dbReference>
<dbReference type="GO" id="GO:0003677">
    <property type="term" value="F:DNA binding"/>
    <property type="evidence" value="ECO:0007669"/>
    <property type="project" value="UniProtKB-KW"/>
</dbReference>
<dbReference type="Gene3D" id="1.10.443.10">
    <property type="entry name" value="Intergrase catalytic core"/>
    <property type="match status" value="1"/>
</dbReference>
<name>A0A3G9II37_9ACTN</name>
<dbReference type="InterPro" id="IPR002104">
    <property type="entry name" value="Integrase_catalytic"/>
</dbReference>
<evidence type="ECO:0000256" key="1">
    <source>
        <dbReference type="ARBA" id="ARBA00008857"/>
    </source>
</evidence>
<evidence type="ECO:0000256" key="2">
    <source>
        <dbReference type="ARBA" id="ARBA00023125"/>
    </source>
</evidence>
<reference evidence="6 7" key="1">
    <citation type="submission" date="2018-11" db="EMBL/GenBank/DDBJ databases">
        <title>Complete genome sequence of Nocardioides baekrokdamisoli strain KCTC 39748.</title>
        <authorList>
            <person name="Kang S.W."/>
            <person name="Lee K.C."/>
            <person name="Kim K.K."/>
            <person name="Kim J.S."/>
            <person name="Kim D.S."/>
            <person name="Ko S.H."/>
            <person name="Yang S.H."/>
            <person name="Shin Y.K."/>
            <person name="Lee J.S."/>
        </authorList>
    </citation>
    <scope>NUCLEOTIDE SEQUENCE [LARGE SCALE GENOMIC DNA]</scope>
    <source>
        <strain evidence="6 7">KCTC 39748</strain>
    </source>
</reference>
<evidence type="ECO:0000313" key="7">
    <source>
        <dbReference type="Proteomes" id="UP000271573"/>
    </source>
</evidence>
<organism evidence="6 7">
    <name type="scientific">Nocardioides baekrokdamisoli</name>
    <dbReference type="NCBI Taxonomy" id="1804624"/>
    <lineage>
        <taxon>Bacteria</taxon>
        <taxon>Bacillati</taxon>
        <taxon>Actinomycetota</taxon>
        <taxon>Actinomycetes</taxon>
        <taxon>Propionibacteriales</taxon>
        <taxon>Nocardioidaceae</taxon>
        <taxon>Nocardioides</taxon>
    </lineage>
</organism>
<dbReference type="Pfam" id="PF00589">
    <property type="entry name" value="Phage_integrase"/>
    <property type="match status" value="1"/>
</dbReference>
<dbReference type="GO" id="GO:0015074">
    <property type="term" value="P:DNA integration"/>
    <property type="evidence" value="ECO:0007669"/>
    <property type="project" value="InterPro"/>
</dbReference>
<keyword evidence="3" id="KW-0233">DNA recombination</keyword>
<evidence type="ECO:0000259" key="5">
    <source>
        <dbReference type="PROSITE" id="PS51898"/>
    </source>
</evidence>
<feature type="region of interest" description="Disordered" evidence="4">
    <location>
        <begin position="1"/>
        <end position="29"/>
    </location>
</feature>
<evidence type="ECO:0000313" key="6">
    <source>
        <dbReference type="EMBL" id="BBH18016.1"/>
    </source>
</evidence>
<evidence type="ECO:0000256" key="4">
    <source>
        <dbReference type="SAM" id="MobiDB-lite"/>
    </source>
</evidence>
<proteinExistence type="inferred from homology"/>
<feature type="region of interest" description="Disordered" evidence="4">
    <location>
        <begin position="718"/>
        <end position="740"/>
    </location>
</feature>
<dbReference type="GO" id="GO:0006310">
    <property type="term" value="P:DNA recombination"/>
    <property type="evidence" value="ECO:0007669"/>
    <property type="project" value="UniProtKB-KW"/>
</dbReference>
<protein>
    <submittedName>
        <fullName evidence="6">Putative transposase/phage integrase</fullName>
    </submittedName>
</protein>